<dbReference type="SUPFAM" id="SSF57667">
    <property type="entry name" value="beta-beta-alpha zinc fingers"/>
    <property type="match status" value="1"/>
</dbReference>
<dbReference type="AlphaFoldDB" id="A0AAV5WD29"/>
<evidence type="ECO:0008006" key="3">
    <source>
        <dbReference type="Google" id="ProtNLM"/>
    </source>
</evidence>
<name>A0AAV5WD29_9BILA</name>
<dbReference type="EMBL" id="BTSY01000005">
    <property type="protein sequence ID" value="GMT27882.1"/>
    <property type="molecule type" value="Genomic_DNA"/>
</dbReference>
<sequence>VRMDKKRFFCCSLCNILSFNYKQAIMHLTSKMHDKKMRSLSDSSIIDARDVLNMVSGLYKKWASAELDSINERLSASMALNCLSRPTCDFLYRLDCQFFKNILVLTDNAQQTLNLLPKIAEKLDNDFDAMLMVQLDAHIGDSSETGCHRCGVS</sequence>
<evidence type="ECO:0000313" key="2">
    <source>
        <dbReference type="Proteomes" id="UP001432322"/>
    </source>
</evidence>
<protein>
    <recommendedName>
        <fullName evidence="3">C2H2-type domain-containing protein</fullName>
    </recommendedName>
</protein>
<keyword evidence="2" id="KW-1185">Reference proteome</keyword>
<organism evidence="1 2">
    <name type="scientific">Pristionchus fissidentatus</name>
    <dbReference type="NCBI Taxonomy" id="1538716"/>
    <lineage>
        <taxon>Eukaryota</taxon>
        <taxon>Metazoa</taxon>
        <taxon>Ecdysozoa</taxon>
        <taxon>Nematoda</taxon>
        <taxon>Chromadorea</taxon>
        <taxon>Rhabditida</taxon>
        <taxon>Rhabditina</taxon>
        <taxon>Diplogasteromorpha</taxon>
        <taxon>Diplogasteroidea</taxon>
        <taxon>Neodiplogasteridae</taxon>
        <taxon>Pristionchus</taxon>
    </lineage>
</organism>
<evidence type="ECO:0000313" key="1">
    <source>
        <dbReference type="EMBL" id="GMT27882.1"/>
    </source>
</evidence>
<comment type="caution">
    <text evidence="1">The sequence shown here is derived from an EMBL/GenBank/DDBJ whole genome shotgun (WGS) entry which is preliminary data.</text>
</comment>
<accession>A0AAV5WD29</accession>
<dbReference type="InterPro" id="IPR036236">
    <property type="entry name" value="Znf_C2H2_sf"/>
</dbReference>
<reference evidence="1" key="1">
    <citation type="submission" date="2023-10" db="EMBL/GenBank/DDBJ databases">
        <title>Genome assembly of Pristionchus species.</title>
        <authorList>
            <person name="Yoshida K."/>
            <person name="Sommer R.J."/>
        </authorList>
    </citation>
    <scope>NUCLEOTIDE SEQUENCE</scope>
    <source>
        <strain evidence="1">RS5133</strain>
    </source>
</reference>
<feature type="non-terminal residue" evidence="1">
    <location>
        <position position="153"/>
    </location>
</feature>
<feature type="non-terminal residue" evidence="1">
    <location>
        <position position="1"/>
    </location>
</feature>
<proteinExistence type="predicted"/>
<gene>
    <name evidence="1" type="ORF">PFISCL1PPCAC_19179</name>
</gene>
<dbReference type="Proteomes" id="UP001432322">
    <property type="component" value="Unassembled WGS sequence"/>
</dbReference>